<dbReference type="SUPFAM" id="SSF88659">
    <property type="entry name" value="Sigma3 and sigma4 domains of RNA polymerase sigma factors"/>
    <property type="match status" value="1"/>
</dbReference>
<feature type="domain" description="RNA polymerase sigma-70 region 2" evidence="2">
    <location>
        <begin position="11"/>
        <end position="76"/>
    </location>
</feature>
<evidence type="ECO:0000256" key="1">
    <source>
        <dbReference type="ARBA" id="ARBA00011344"/>
    </source>
</evidence>
<dbReference type="NCBIfam" id="NF007214">
    <property type="entry name" value="PRK09636.1"/>
    <property type="match status" value="1"/>
</dbReference>
<dbReference type="InterPro" id="IPR014284">
    <property type="entry name" value="RNA_pol_sigma-70_dom"/>
</dbReference>
<comment type="caution">
    <text evidence="4">The sequence shown here is derived from an EMBL/GenBank/DDBJ whole genome shotgun (WGS) entry which is preliminary data.</text>
</comment>
<dbReference type="PANTHER" id="PTHR30173:SF36">
    <property type="entry name" value="ECF RNA POLYMERASE SIGMA FACTOR SIGJ"/>
    <property type="match status" value="1"/>
</dbReference>
<dbReference type="Gene3D" id="3.10.450.50">
    <property type="match status" value="1"/>
</dbReference>
<dbReference type="InterPro" id="IPR013324">
    <property type="entry name" value="RNA_pol_sigma_r3/r4-like"/>
</dbReference>
<evidence type="ECO:0000259" key="3">
    <source>
        <dbReference type="Pfam" id="PF08281"/>
    </source>
</evidence>
<protein>
    <submittedName>
        <fullName evidence="4">RNA polymerase sigma-70 factor (ECF subfamily)</fullName>
    </submittedName>
</protein>
<dbReference type="GO" id="GO:0016987">
    <property type="term" value="F:sigma factor activity"/>
    <property type="evidence" value="ECO:0007669"/>
    <property type="project" value="InterPro"/>
</dbReference>
<keyword evidence="5" id="KW-1185">Reference proteome</keyword>
<organism evidence="4 5">
    <name type="scientific">Cohnella lupini</name>
    <dbReference type="NCBI Taxonomy" id="1294267"/>
    <lineage>
        <taxon>Bacteria</taxon>
        <taxon>Bacillati</taxon>
        <taxon>Bacillota</taxon>
        <taxon>Bacilli</taxon>
        <taxon>Bacillales</taxon>
        <taxon>Paenibacillaceae</taxon>
        <taxon>Cohnella</taxon>
    </lineage>
</organism>
<accession>A0A3D9HYK3</accession>
<dbReference type="InterPro" id="IPR013325">
    <property type="entry name" value="RNA_pol_sigma_r2"/>
</dbReference>
<dbReference type="InterPro" id="IPR014303">
    <property type="entry name" value="RNA_pol_sigma-70_ECF"/>
</dbReference>
<dbReference type="InterPro" id="IPR036388">
    <property type="entry name" value="WH-like_DNA-bd_sf"/>
</dbReference>
<dbReference type="InterPro" id="IPR052704">
    <property type="entry name" value="ECF_Sigma-70_Domain"/>
</dbReference>
<dbReference type="EMBL" id="QRDY01000024">
    <property type="protein sequence ID" value="RED54505.1"/>
    <property type="molecule type" value="Genomic_DNA"/>
</dbReference>
<dbReference type="Proteomes" id="UP000256869">
    <property type="component" value="Unassembled WGS sequence"/>
</dbReference>
<dbReference type="SUPFAM" id="SSF54427">
    <property type="entry name" value="NTF2-like"/>
    <property type="match status" value="1"/>
</dbReference>
<dbReference type="PANTHER" id="PTHR30173">
    <property type="entry name" value="SIGMA 19 FACTOR"/>
    <property type="match status" value="1"/>
</dbReference>
<dbReference type="Gene3D" id="1.10.1740.10">
    <property type="match status" value="1"/>
</dbReference>
<feature type="domain" description="RNA polymerase sigma factor 70 region 4 type 2" evidence="3">
    <location>
        <begin position="111"/>
        <end position="161"/>
    </location>
</feature>
<evidence type="ECO:0000313" key="4">
    <source>
        <dbReference type="EMBL" id="RED54505.1"/>
    </source>
</evidence>
<evidence type="ECO:0000259" key="2">
    <source>
        <dbReference type="Pfam" id="PF04542"/>
    </source>
</evidence>
<dbReference type="SUPFAM" id="SSF88946">
    <property type="entry name" value="Sigma2 domain of RNA polymerase sigma factors"/>
    <property type="match status" value="1"/>
</dbReference>
<dbReference type="NCBIfam" id="TIGR02937">
    <property type="entry name" value="sigma70-ECF"/>
    <property type="match status" value="1"/>
</dbReference>
<comment type="subunit">
    <text evidence="1">Interacts transiently with the RNA polymerase catalytic core formed by RpoA, RpoB, RpoC and RpoZ (2 alpha, 1 beta, 1 beta' and 1 omega subunit) to form the RNA polymerase holoenzyme that can initiate transcription.</text>
</comment>
<dbReference type="Pfam" id="PF04542">
    <property type="entry name" value="Sigma70_r2"/>
    <property type="match status" value="1"/>
</dbReference>
<dbReference type="GO" id="GO:0003677">
    <property type="term" value="F:DNA binding"/>
    <property type="evidence" value="ECO:0007669"/>
    <property type="project" value="InterPro"/>
</dbReference>
<dbReference type="InterPro" id="IPR032710">
    <property type="entry name" value="NTF2-like_dom_sf"/>
</dbReference>
<proteinExistence type="predicted"/>
<dbReference type="Gene3D" id="1.10.10.10">
    <property type="entry name" value="Winged helix-like DNA-binding domain superfamily/Winged helix DNA-binding domain"/>
    <property type="match status" value="1"/>
</dbReference>
<gene>
    <name evidence="4" type="ORF">DFP95_12431</name>
</gene>
<name>A0A3D9HYK3_9BACL</name>
<evidence type="ECO:0000313" key="5">
    <source>
        <dbReference type="Proteomes" id="UP000256869"/>
    </source>
</evidence>
<dbReference type="InterPro" id="IPR013249">
    <property type="entry name" value="RNA_pol_sigma70_r4_t2"/>
</dbReference>
<sequence>MEGCVLAVEELYTKYKNLLFRLAYQLTGSASDAEDIVQDVFVKVHDVDPERLAEPKAYLCRMTTNRSLDLLKSARKKRELYTGPWLPEPLFTAGDDEFEVVERKELLSYAMLVLLERLSPAERAIFVLREALCFEYEEIAGLVGKSEVNCRKIVSRARGKMGMAEEDHLEADAHGDEWIGRFLHALEQGNANALMSLLSEDAVLVTDGGGKVSGATQPILTRERIVRFLFGLIHKAQENRWDFSADIMPMNDRTALVIRIDERIDTVAFLDVDDTNIRRIYFVRNPDKLLFATRRPNE</sequence>
<dbReference type="AlphaFoldDB" id="A0A3D9HYK3"/>
<dbReference type="NCBIfam" id="TIGR02957">
    <property type="entry name" value="SigX4"/>
    <property type="match status" value="1"/>
</dbReference>
<dbReference type="Pfam" id="PF08281">
    <property type="entry name" value="Sigma70_r4_2"/>
    <property type="match status" value="1"/>
</dbReference>
<dbReference type="GO" id="GO:0006352">
    <property type="term" value="P:DNA-templated transcription initiation"/>
    <property type="evidence" value="ECO:0007669"/>
    <property type="project" value="InterPro"/>
</dbReference>
<reference evidence="4 5" key="1">
    <citation type="submission" date="2018-07" db="EMBL/GenBank/DDBJ databases">
        <title>Genomic Encyclopedia of Type Strains, Phase III (KMG-III): the genomes of soil and plant-associated and newly described type strains.</title>
        <authorList>
            <person name="Whitman W."/>
        </authorList>
    </citation>
    <scope>NUCLEOTIDE SEQUENCE [LARGE SCALE GENOMIC DNA]</scope>
    <source>
        <strain evidence="4 5">CECT 8236</strain>
    </source>
</reference>
<dbReference type="InterPro" id="IPR007627">
    <property type="entry name" value="RNA_pol_sigma70_r2"/>
</dbReference>